<feature type="compositionally biased region" description="Low complexity" evidence="19">
    <location>
        <begin position="545"/>
        <end position="566"/>
    </location>
</feature>
<dbReference type="Pfam" id="PF17207">
    <property type="entry name" value="MCM_OB"/>
    <property type="match status" value="1"/>
</dbReference>
<dbReference type="GO" id="GO:0008270">
    <property type="term" value="F:zinc ion binding"/>
    <property type="evidence" value="ECO:0007669"/>
    <property type="project" value="InterPro"/>
</dbReference>
<dbReference type="GO" id="GO:0005524">
    <property type="term" value="F:ATP binding"/>
    <property type="evidence" value="ECO:0007669"/>
    <property type="project" value="UniProtKB-KW"/>
</dbReference>
<comment type="caution">
    <text evidence="22">The sequence shown here is derived from an EMBL/GenBank/DDBJ whole genome shotgun (WGS) entry which is preliminary data.</text>
</comment>
<evidence type="ECO:0000256" key="6">
    <source>
        <dbReference type="ARBA" id="ARBA00022723"/>
    </source>
</evidence>
<dbReference type="GO" id="GO:0000727">
    <property type="term" value="P:double-strand break repair via break-induced replication"/>
    <property type="evidence" value="ECO:0007669"/>
    <property type="project" value="TreeGrafter"/>
</dbReference>
<dbReference type="GO" id="GO:0003697">
    <property type="term" value="F:single-stranded DNA binding"/>
    <property type="evidence" value="ECO:0007669"/>
    <property type="project" value="TreeGrafter"/>
</dbReference>
<feature type="region of interest" description="Disordered" evidence="19">
    <location>
        <begin position="541"/>
        <end position="566"/>
    </location>
</feature>
<dbReference type="GO" id="GO:0043596">
    <property type="term" value="C:nuclear replication fork"/>
    <property type="evidence" value="ECO:0007669"/>
    <property type="project" value="UniProtKB-ARBA"/>
</dbReference>
<evidence type="ECO:0000256" key="5">
    <source>
        <dbReference type="ARBA" id="ARBA00022705"/>
    </source>
</evidence>
<keyword evidence="6" id="KW-0479">Metal-binding</keyword>
<keyword evidence="23" id="KW-1185">Reference proteome</keyword>
<dbReference type="PROSITE" id="PS51747">
    <property type="entry name" value="CYT_DCMP_DEAMINASES_2"/>
    <property type="match status" value="1"/>
</dbReference>
<dbReference type="Gene3D" id="3.40.50.300">
    <property type="entry name" value="P-loop containing nucleotide triphosphate hydrolases"/>
    <property type="match status" value="2"/>
</dbReference>
<dbReference type="InterPro" id="IPR027417">
    <property type="entry name" value="P-loop_NTPase"/>
</dbReference>
<dbReference type="Pfam" id="PF12619">
    <property type="entry name" value="MCM2_N"/>
    <property type="match status" value="1"/>
</dbReference>
<dbReference type="PRINTS" id="PR01658">
    <property type="entry name" value="MCMPROTEIN2"/>
</dbReference>
<dbReference type="SMART" id="SM00350">
    <property type="entry name" value="MCM"/>
    <property type="match status" value="1"/>
</dbReference>
<comment type="catalytic activity">
    <reaction evidence="16">
        <text>ATP + H2O = ADP + phosphate + H(+)</text>
        <dbReference type="Rhea" id="RHEA:13065"/>
        <dbReference type="ChEBI" id="CHEBI:15377"/>
        <dbReference type="ChEBI" id="CHEBI:15378"/>
        <dbReference type="ChEBI" id="CHEBI:30616"/>
        <dbReference type="ChEBI" id="CHEBI:43474"/>
        <dbReference type="ChEBI" id="CHEBI:456216"/>
        <dbReference type="EC" id="3.6.4.12"/>
    </reaction>
</comment>
<reference evidence="22" key="1">
    <citation type="submission" date="2020-12" db="EMBL/GenBank/DDBJ databases">
        <title>Metabolic potential, ecology and presence of endohyphal bacteria is reflected in genomic diversity of Mucoromycotina.</title>
        <authorList>
            <person name="Muszewska A."/>
            <person name="Okrasinska A."/>
            <person name="Steczkiewicz K."/>
            <person name="Drgas O."/>
            <person name="Orlowska M."/>
            <person name="Perlinska-Lenart U."/>
            <person name="Aleksandrzak-Piekarczyk T."/>
            <person name="Szatraj K."/>
            <person name="Zielenkiewicz U."/>
            <person name="Pilsyk S."/>
            <person name="Malc E."/>
            <person name="Mieczkowski P."/>
            <person name="Kruszewska J.S."/>
            <person name="Biernat P."/>
            <person name="Pawlowska J."/>
        </authorList>
    </citation>
    <scope>NUCLEOTIDE SEQUENCE</scope>
    <source>
        <strain evidence="22">WA0000067209</strain>
    </source>
</reference>
<evidence type="ECO:0000256" key="10">
    <source>
        <dbReference type="ARBA" id="ARBA00022833"/>
    </source>
</evidence>
<dbReference type="InterPro" id="IPR008045">
    <property type="entry name" value="MCM2"/>
</dbReference>
<evidence type="ECO:0000256" key="19">
    <source>
        <dbReference type="SAM" id="MobiDB-lite"/>
    </source>
</evidence>
<dbReference type="InterPro" id="IPR035105">
    <property type="entry name" value="Deoxycytidylate_deaminase_dom"/>
</dbReference>
<evidence type="ECO:0000256" key="7">
    <source>
        <dbReference type="ARBA" id="ARBA00022741"/>
    </source>
</evidence>
<dbReference type="PANTHER" id="PTHR11630">
    <property type="entry name" value="DNA REPLICATION LICENSING FACTOR MCM FAMILY MEMBER"/>
    <property type="match status" value="1"/>
</dbReference>
<dbReference type="PANTHER" id="PTHR11630:SF44">
    <property type="entry name" value="DNA REPLICATION LICENSING FACTOR MCM2"/>
    <property type="match status" value="1"/>
</dbReference>
<proteinExistence type="inferred from homology"/>
<dbReference type="FunFam" id="3.30.1640.10:FF:000003">
    <property type="entry name" value="DNA helicase"/>
    <property type="match status" value="1"/>
</dbReference>
<evidence type="ECO:0000256" key="14">
    <source>
        <dbReference type="ARBA" id="ARBA00038938"/>
    </source>
</evidence>
<evidence type="ECO:0000256" key="12">
    <source>
        <dbReference type="ARBA" id="ARBA00023125"/>
    </source>
</evidence>
<evidence type="ECO:0000256" key="16">
    <source>
        <dbReference type="ARBA" id="ARBA00047995"/>
    </source>
</evidence>
<evidence type="ECO:0000313" key="23">
    <source>
        <dbReference type="Proteomes" id="UP000654370"/>
    </source>
</evidence>
<keyword evidence="8" id="KW-0378">Hydrolase</keyword>
<gene>
    <name evidence="22" type="ORF">INT43_003851</name>
</gene>
<dbReference type="CDD" id="cd17753">
    <property type="entry name" value="MCM2"/>
    <property type="match status" value="1"/>
</dbReference>
<dbReference type="InterPro" id="IPR059098">
    <property type="entry name" value="WHD_MCM2"/>
</dbReference>
<dbReference type="InterPro" id="IPR016193">
    <property type="entry name" value="Cytidine_deaminase-like"/>
</dbReference>
<dbReference type="SUPFAM" id="SSF50249">
    <property type="entry name" value="Nucleic acid-binding proteins"/>
    <property type="match status" value="1"/>
</dbReference>
<comment type="similarity">
    <text evidence="2">Belongs to the MCM family.</text>
</comment>
<dbReference type="GO" id="GO:0006279">
    <property type="term" value="P:premeiotic DNA replication"/>
    <property type="evidence" value="ECO:0007669"/>
    <property type="project" value="UniProtKB-ARBA"/>
</dbReference>
<dbReference type="Gene3D" id="2.20.28.10">
    <property type="match status" value="1"/>
</dbReference>
<feature type="region of interest" description="Disordered" evidence="19">
    <location>
        <begin position="604"/>
        <end position="636"/>
    </location>
</feature>
<evidence type="ECO:0000256" key="17">
    <source>
        <dbReference type="ARBA" id="ARBA00071582"/>
    </source>
</evidence>
<dbReference type="GO" id="GO:0031261">
    <property type="term" value="C:DNA replication preinitiation complex"/>
    <property type="evidence" value="ECO:0007669"/>
    <property type="project" value="UniProtKB-ARBA"/>
</dbReference>
<dbReference type="InterPro" id="IPR033762">
    <property type="entry name" value="MCM_OB"/>
</dbReference>
<dbReference type="SUPFAM" id="SSF53927">
    <property type="entry name" value="Cytidine deaminase-like"/>
    <property type="match status" value="1"/>
</dbReference>
<comment type="cofactor">
    <cofactor evidence="1">
        <name>Zn(2+)</name>
        <dbReference type="ChEBI" id="CHEBI:29105"/>
    </cofactor>
</comment>
<dbReference type="SUPFAM" id="SSF52540">
    <property type="entry name" value="P-loop containing nucleoside triphosphate hydrolases"/>
    <property type="match status" value="2"/>
</dbReference>
<keyword evidence="10" id="KW-0862">Zinc</keyword>
<organism evidence="22 23">
    <name type="scientific">Mortierella isabellina</name>
    <name type="common">Filamentous fungus</name>
    <name type="synonym">Umbelopsis isabellina</name>
    <dbReference type="NCBI Taxonomy" id="91625"/>
    <lineage>
        <taxon>Eukaryota</taxon>
        <taxon>Fungi</taxon>
        <taxon>Fungi incertae sedis</taxon>
        <taxon>Mucoromycota</taxon>
        <taxon>Mucoromycotina</taxon>
        <taxon>Umbelopsidomycetes</taxon>
        <taxon>Umbelopsidales</taxon>
        <taxon>Umbelopsidaceae</taxon>
        <taxon>Umbelopsis</taxon>
    </lineage>
</organism>
<evidence type="ECO:0000256" key="2">
    <source>
        <dbReference type="ARBA" id="ARBA00008010"/>
    </source>
</evidence>
<evidence type="ECO:0000256" key="4">
    <source>
        <dbReference type="ARBA" id="ARBA00018925"/>
    </source>
</evidence>
<dbReference type="EMBL" id="JAEPQZ010000006">
    <property type="protein sequence ID" value="KAG2180064.1"/>
    <property type="molecule type" value="Genomic_DNA"/>
</dbReference>
<dbReference type="GO" id="GO:0005656">
    <property type="term" value="C:nuclear pre-replicative complex"/>
    <property type="evidence" value="ECO:0007669"/>
    <property type="project" value="UniProtKB-ARBA"/>
</dbReference>
<dbReference type="GO" id="GO:1902975">
    <property type="term" value="P:mitotic DNA replication initiation"/>
    <property type="evidence" value="ECO:0007669"/>
    <property type="project" value="TreeGrafter"/>
</dbReference>
<evidence type="ECO:0000259" key="20">
    <source>
        <dbReference type="PROSITE" id="PS50051"/>
    </source>
</evidence>
<keyword evidence="9" id="KW-0347">Helicase</keyword>
<dbReference type="GO" id="GO:0042555">
    <property type="term" value="C:MCM complex"/>
    <property type="evidence" value="ECO:0007669"/>
    <property type="project" value="InterPro"/>
</dbReference>
<evidence type="ECO:0000256" key="3">
    <source>
        <dbReference type="ARBA" id="ARBA00012551"/>
    </source>
</evidence>
<dbReference type="EC" id="3.6.4.12" evidence="3"/>
<evidence type="ECO:0000256" key="9">
    <source>
        <dbReference type="ARBA" id="ARBA00022806"/>
    </source>
</evidence>
<dbReference type="Pfam" id="PF14551">
    <property type="entry name" value="MCM_N"/>
    <property type="match status" value="1"/>
</dbReference>
<dbReference type="InterPro" id="IPR001208">
    <property type="entry name" value="MCM_dom"/>
</dbReference>
<dbReference type="FunFam" id="3.40.140.10:FF:000035">
    <property type="entry name" value="dCMP deaminase"/>
    <property type="match status" value="1"/>
</dbReference>
<dbReference type="InterPro" id="IPR012340">
    <property type="entry name" value="NA-bd_OB-fold"/>
</dbReference>
<name>A0A8H7PV49_MORIS</name>
<dbReference type="Gene3D" id="3.40.140.10">
    <property type="entry name" value="Cytidine Deaminase, domain 2"/>
    <property type="match status" value="1"/>
</dbReference>
<dbReference type="GO" id="GO:0043138">
    <property type="term" value="F:3'-5' DNA helicase activity"/>
    <property type="evidence" value="ECO:0007669"/>
    <property type="project" value="TreeGrafter"/>
</dbReference>
<keyword evidence="11" id="KW-0067">ATP-binding</keyword>
<evidence type="ECO:0000256" key="11">
    <source>
        <dbReference type="ARBA" id="ARBA00022840"/>
    </source>
</evidence>
<dbReference type="PRINTS" id="PR01657">
    <property type="entry name" value="MCMFAMILY"/>
</dbReference>
<dbReference type="Pfam" id="PF00493">
    <property type="entry name" value="MCM"/>
    <property type="match status" value="1"/>
</dbReference>
<dbReference type="InterPro" id="IPR016192">
    <property type="entry name" value="APOBEC/CMP_deaminase_Zn-bd"/>
</dbReference>
<keyword evidence="5" id="KW-0235">DNA replication</keyword>
<dbReference type="Pfam" id="PF00383">
    <property type="entry name" value="dCMP_cyt_deam_1"/>
    <property type="match status" value="1"/>
</dbReference>
<dbReference type="InterPro" id="IPR041562">
    <property type="entry name" value="MCM_lid"/>
</dbReference>
<feature type="domain" description="MCM C-terminal AAA(+) ATPase" evidence="20">
    <location>
        <begin position="1091"/>
        <end position="1297"/>
    </location>
</feature>
<dbReference type="Pfam" id="PF23669">
    <property type="entry name" value="WHD_MCM2"/>
    <property type="match status" value="1"/>
</dbReference>
<keyword evidence="13" id="KW-0131">Cell cycle</keyword>
<dbReference type="GO" id="GO:0017116">
    <property type="term" value="F:single-stranded DNA helicase activity"/>
    <property type="evidence" value="ECO:0007669"/>
    <property type="project" value="TreeGrafter"/>
</dbReference>
<keyword evidence="7" id="KW-0547">Nucleotide-binding</keyword>
<dbReference type="Pfam" id="PF17855">
    <property type="entry name" value="MCM_lid"/>
    <property type="match status" value="1"/>
</dbReference>
<dbReference type="InterPro" id="IPR027925">
    <property type="entry name" value="MCM_N"/>
</dbReference>
<evidence type="ECO:0000256" key="1">
    <source>
        <dbReference type="ARBA" id="ARBA00001947"/>
    </source>
</evidence>
<dbReference type="FunFam" id="3.40.50.300:FF:000138">
    <property type="entry name" value="DNA helicase"/>
    <property type="match status" value="1"/>
</dbReference>
<dbReference type="Gene3D" id="3.30.1640.10">
    <property type="entry name" value="mini-chromosome maintenance (MCM) complex, chain A, domain 1"/>
    <property type="match status" value="1"/>
</dbReference>
<evidence type="ECO:0000259" key="21">
    <source>
        <dbReference type="PROSITE" id="PS51747"/>
    </source>
</evidence>
<dbReference type="PROSITE" id="PS50051">
    <property type="entry name" value="MCM_2"/>
    <property type="match status" value="1"/>
</dbReference>
<dbReference type="CDD" id="cd01286">
    <property type="entry name" value="deoxycytidylate_deaminase"/>
    <property type="match status" value="1"/>
</dbReference>
<feature type="region of interest" description="Disordered" evidence="19">
    <location>
        <begin position="642"/>
        <end position="661"/>
    </location>
</feature>
<dbReference type="InterPro" id="IPR031327">
    <property type="entry name" value="MCM"/>
</dbReference>
<dbReference type="GO" id="GO:0004132">
    <property type="term" value="F:dCMP deaminase activity"/>
    <property type="evidence" value="ECO:0007669"/>
    <property type="project" value="UniProtKB-EC"/>
</dbReference>
<dbReference type="Proteomes" id="UP000654370">
    <property type="component" value="Unassembled WGS sequence"/>
</dbReference>
<sequence>MFIGITGPLCSGKHTVAKYLVDKHNFTYLSLNDTDDLTEFGEGCMRFNTLKQMQIYVTERWLENFVTCDVDGNGLWLLKKRPFFLLVSVEAPISVRFQRHVQRCQNQRTDVLSLQDFVIQNDLALFNIPEDDSTQLLTDPTSPSRPRKQLSTAQLHTPLYTLMSLSDVTIANAYSSLSQFHACLDDLELTNDERLRPSWDTYFMHLSDLAARRSNCMKRRVGCILVRDSRVIATGYNGTPKGLTNCNAGGCQRCNEATPCGTGLDRCLCMHAEENALLEAGRERVGSGQGVILYCNTCPCLGCTIKIVQTGVKEVVFSKSYGMDDFIAKVFAEAGVKLRQHSPPSMRLEMQVDVTEVDSAIIGKMGWMSSDPMRRRGSQEPKSDYTILGRVISVAAAPNATAAGPLNTGSTAPTNASVATVQVLCNYIGNPPVANASTITIESFGTYTSDCMSYVGSAGWTGFFFLNHTVINTKLGLQPNDTSNSTADNSYQLGNHCQSPVVMSPSVIGTLWHTINDTSAVLGTGCLAANGFPLQSGGVGGPSGAGATMSAATGSTSPSGSSSAAASSSSVASAASKTGWSNAHFIVTFSGLVGAAWADRKRRRDSTNLHSDDAPASSPAPSSLPPSSPAPFFSDLGYRDEDEEVSNEIPDDVDEEEDDDGIDLFGSDMEKWVLTGLYLLYLVSVTKPAPSPSDYREDSMRDRYDLANIDDEDYDHMEAADRAAVEARLNRRDAEIMRREGRMADAFMDGIDDDAENPLPTRRRHRRLYEADMGMNMDDENMAVPEMSLDDLRNMKHASLSDWIVQEAPRRTIKREFKDFLLTYVDEHGTSVYGERIKDMGESNRESLEVSYEHLSQSKTILAYFLANTPLNMLKIFDQVALEVTLIQFPEYERIHRDIHIRITDLPTVNTLRELRQIQLNCLVRVSGVVTRRTGVFPQLKWVKYNCGRCDQLLGPYYQDIHNEIKLNVCPHCGGKGPFNLNAQQTVYRNYQKLTLQESPGTVPPGRLPRRRDIICLWDLIDQCKPGEEIEVTGIYRNNFDASLSTKNGFPVFATIIEANYISKKEDLFASFRLTEDDQRQIMALSKDKHVGKRIMKSIAPSIYGHEDIKRAIALSLFGGVPKNVQGKHSIRGDINVLMLGDPGTAKSQFLKYVEKTAHRSVFTTGQGASAVGLTASVHKDPITREWTLEGGALVLADRGVCMIDEFDKMNDSDRTSIHEAMEQQSISISKAGIVTTLQARCSIIAAANPIRGRYNAAIPFSQNVELTEPILSRFDILCVVKDTVDPDRDHMLATNVIASHMRSHPAFDAGKDNVASIEEDTDDCLSSDPFIPQIIPQDLLRKYIMYARDKVQPKLQQVDEDKLARLYSEMRRESLASGSIPITVRHLESMIRMSEAHAKMHLREYVRSDDVDVAIQATLDSFISAQKYSVMKTLRKRFARYINSSRDNDELLLHMLENVAMEKRKMYQYKYRMLPKEIQIDVEDLDSRARDLNIHDIQPFFKSHLLAKYHYKVDMSRGVIVKAYA</sequence>
<evidence type="ECO:0000256" key="18">
    <source>
        <dbReference type="ARBA" id="ARBA00078186"/>
    </source>
</evidence>
<evidence type="ECO:0000256" key="8">
    <source>
        <dbReference type="ARBA" id="ARBA00022801"/>
    </source>
</evidence>
<evidence type="ECO:0000256" key="15">
    <source>
        <dbReference type="ARBA" id="ARBA00041763"/>
    </source>
</evidence>
<accession>A0A8H7PV49</accession>
<evidence type="ECO:0000256" key="13">
    <source>
        <dbReference type="ARBA" id="ARBA00023306"/>
    </source>
</evidence>
<evidence type="ECO:0000313" key="22">
    <source>
        <dbReference type="EMBL" id="KAG2180064.1"/>
    </source>
</evidence>
<feature type="domain" description="CMP/dCMP-type deaminase" evidence="21">
    <location>
        <begin position="198"/>
        <end position="338"/>
    </location>
</feature>
<dbReference type="Gene3D" id="2.40.50.140">
    <property type="entry name" value="Nucleic acid-binding proteins"/>
    <property type="match status" value="1"/>
</dbReference>
<dbReference type="OrthoDB" id="844at2759"/>
<dbReference type="InterPro" id="IPR002125">
    <property type="entry name" value="CMP_dCMP_dom"/>
</dbReference>
<dbReference type="PROSITE" id="PS00903">
    <property type="entry name" value="CYT_DCMP_DEAMINASES_1"/>
    <property type="match status" value="1"/>
</dbReference>
<keyword evidence="12" id="KW-0238">DNA-binding</keyword>
<dbReference type="EC" id="3.5.4.12" evidence="14"/>
<protein>
    <recommendedName>
        <fullName evidence="4">DNA replication licensing factor MCM2</fullName>
        <ecNumber evidence="14">3.5.4.12</ecNumber>
        <ecNumber evidence="3">3.6.4.12</ecNumber>
    </recommendedName>
    <alternativeName>
        <fullName evidence="17">Deoxycytidylate deaminase</fullName>
    </alternativeName>
    <alternativeName>
        <fullName evidence="18">Minichromosome maintenance protein 2</fullName>
    </alternativeName>
    <alternativeName>
        <fullName evidence="15">dCMP deaminase</fullName>
    </alternativeName>
</protein>